<keyword evidence="3" id="KW-0378">Hydrolase</keyword>
<evidence type="ECO:0000259" key="2">
    <source>
        <dbReference type="Pfam" id="PF12697"/>
    </source>
</evidence>
<evidence type="ECO:0000313" key="3">
    <source>
        <dbReference type="EMBL" id="NML67670.1"/>
    </source>
</evidence>
<dbReference type="AlphaFoldDB" id="A0A7Y0AIE9"/>
<dbReference type="EMBL" id="JABBGH010000003">
    <property type="protein sequence ID" value="NML67670.1"/>
    <property type="molecule type" value="Genomic_DNA"/>
</dbReference>
<dbReference type="SUPFAM" id="SSF53474">
    <property type="entry name" value="alpha/beta-Hydrolases"/>
    <property type="match status" value="1"/>
</dbReference>
<dbReference type="RefSeq" id="WP_169533321.1">
    <property type="nucleotide sequence ID" value="NZ_JABBGH010000003.1"/>
</dbReference>
<dbReference type="PANTHER" id="PTHR43039">
    <property type="entry name" value="ESTERASE-RELATED"/>
    <property type="match status" value="1"/>
</dbReference>
<dbReference type="InterPro" id="IPR000073">
    <property type="entry name" value="AB_hydrolase_1"/>
</dbReference>
<accession>A0A7Y0AIE9</accession>
<protein>
    <submittedName>
        <fullName evidence="3">Alpha/beta hydrolase</fullName>
    </submittedName>
</protein>
<dbReference type="Pfam" id="PF12697">
    <property type="entry name" value="Abhydrolase_6"/>
    <property type="match status" value="1"/>
</dbReference>
<sequence length="281" mass="30073">MDTTAILQRSNVTISGLTDPGAPTIVFLHGLGADQSSWRLLAPAFEANYRVVLLDLIGAGNSSPEAYDYARHGSLHGHADDLLDVLRALAATDVVFVGHSISSIIGVLAAVREPARFGRLVLLAPSPRFVNEGGYAGGFAKKDIEELLTAMEQNYEGWIGGVAPLMMGSSNTALIAELSNSFMRTNPTIAQHFARTTFLSDHRADLPLLTTPTLILQCAHDVIAPLAVGTYLHEHLPDSQLVVIDTPGHCAHLTAPSQTLEEMDDFLHYVPCCAGMVGQPL</sequence>
<dbReference type="Proteomes" id="UP000559626">
    <property type="component" value="Unassembled WGS sequence"/>
</dbReference>
<keyword evidence="4" id="KW-1185">Reference proteome</keyword>
<evidence type="ECO:0000256" key="1">
    <source>
        <dbReference type="ARBA" id="ARBA00008645"/>
    </source>
</evidence>
<proteinExistence type="inferred from homology"/>
<organism evidence="3 4">
    <name type="scientific">Hymenobacter polaris</name>
    <dbReference type="NCBI Taxonomy" id="2682546"/>
    <lineage>
        <taxon>Bacteria</taxon>
        <taxon>Pseudomonadati</taxon>
        <taxon>Bacteroidota</taxon>
        <taxon>Cytophagia</taxon>
        <taxon>Cytophagales</taxon>
        <taxon>Hymenobacteraceae</taxon>
        <taxon>Hymenobacter</taxon>
    </lineage>
</organism>
<reference evidence="3 4" key="1">
    <citation type="submission" date="2020-04" db="EMBL/GenBank/DDBJ databases">
        <title>Hymenobacter polaris sp. nov., isolated from Arctic soil.</title>
        <authorList>
            <person name="Dahal R.H."/>
        </authorList>
    </citation>
    <scope>NUCLEOTIDE SEQUENCE [LARGE SCALE GENOMIC DNA]</scope>
    <source>
        <strain evidence="3 4">RP-2-7</strain>
    </source>
</reference>
<comment type="caution">
    <text evidence="3">The sequence shown here is derived from an EMBL/GenBank/DDBJ whole genome shotgun (WGS) entry which is preliminary data.</text>
</comment>
<name>A0A7Y0AIE9_9BACT</name>
<comment type="similarity">
    <text evidence="1">Belongs to the AB hydrolase superfamily.</text>
</comment>
<feature type="domain" description="AB hydrolase-1" evidence="2">
    <location>
        <begin position="25"/>
        <end position="259"/>
    </location>
</feature>
<evidence type="ECO:0000313" key="4">
    <source>
        <dbReference type="Proteomes" id="UP000559626"/>
    </source>
</evidence>
<dbReference type="Gene3D" id="3.40.50.1820">
    <property type="entry name" value="alpha/beta hydrolase"/>
    <property type="match status" value="1"/>
</dbReference>
<gene>
    <name evidence="3" type="ORF">HHL22_20915</name>
</gene>
<dbReference type="PRINTS" id="PR00111">
    <property type="entry name" value="ABHYDROLASE"/>
</dbReference>
<dbReference type="InterPro" id="IPR029058">
    <property type="entry name" value="AB_hydrolase_fold"/>
</dbReference>
<dbReference type="GO" id="GO:0016787">
    <property type="term" value="F:hydrolase activity"/>
    <property type="evidence" value="ECO:0007669"/>
    <property type="project" value="UniProtKB-KW"/>
</dbReference>